<evidence type="ECO:0000313" key="5">
    <source>
        <dbReference type="EMBL" id="OJA09152.1"/>
    </source>
</evidence>
<dbReference type="SUPFAM" id="SSF51905">
    <property type="entry name" value="FAD/NAD(P)-binding domain"/>
    <property type="match status" value="1"/>
</dbReference>
<evidence type="ECO:0000256" key="3">
    <source>
        <dbReference type="ARBA" id="ARBA00023002"/>
    </source>
</evidence>
<evidence type="ECO:0000256" key="1">
    <source>
        <dbReference type="ARBA" id="ARBA00022630"/>
    </source>
</evidence>
<feature type="region of interest" description="Disordered" evidence="4">
    <location>
        <begin position="1"/>
        <end position="26"/>
    </location>
</feature>
<keyword evidence="6" id="KW-1185">Reference proteome</keyword>
<keyword evidence="3" id="KW-0560">Oxidoreductase</keyword>
<protein>
    <recommendedName>
        <fullName evidence="7">FAD-binding domain-containing protein</fullName>
    </recommendedName>
</protein>
<keyword evidence="1" id="KW-0285">Flavoprotein</keyword>
<proteinExistence type="predicted"/>
<comment type="caution">
    <text evidence="5">The sequence shown here is derived from an EMBL/GenBank/DDBJ whole genome shotgun (WGS) entry which is preliminary data.</text>
</comment>
<dbReference type="PANTHER" id="PTHR46720">
    <property type="entry name" value="HYDROXYLASE, PUTATIVE (AFU_ORTHOLOGUE AFUA_3G01460)-RELATED"/>
    <property type="match status" value="1"/>
</dbReference>
<dbReference type="PANTHER" id="PTHR46720:SF3">
    <property type="entry name" value="FAD-BINDING DOMAIN-CONTAINING PROTEIN-RELATED"/>
    <property type="match status" value="1"/>
</dbReference>
<evidence type="ECO:0000256" key="4">
    <source>
        <dbReference type="SAM" id="MobiDB-lite"/>
    </source>
</evidence>
<dbReference type="AlphaFoldDB" id="A0A1J8Q755"/>
<dbReference type="GO" id="GO:0044550">
    <property type="term" value="P:secondary metabolite biosynthetic process"/>
    <property type="evidence" value="ECO:0007669"/>
    <property type="project" value="TreeGrafter"/>
</dbReference>
<dbReference type="InterPro" id="IPR051104">
    <property type="entry name" value="FAD_monoxygenase"/>
</dbReference>
<sequence>MVTGVSNGSDVSGPPSGSSSSGPLSNTSGVQVVFNSASQNVGFENRDYDCASRHTNQGLGLRLQTTQMSATPKFRVAICGASIGGLVLAITIDKFAKRNVKVDLYEARDTLVTAGSGISLGPHPNQIMKELGIYEEVSRVSTKPSPGHGIMYRKSDSQEGVFEEFQVSNHSGRARMQRQKLVDILK</sequence>
<dbReference type="EMBL" id="LVVM01006011">
    <property type="protein sequence ID" value="OJA09152.1"/>
    <property type="molecule type" value="Genomic_DNA"/>
</dbReference>
<dbReference type="InterPro" id="IPR036188">
    <property type="entry name" value="FAD/NAD-bd_sf"/>
</dbReference>
<evidence type="ECO:0000313" key="6">
    <source>
        <dbReference type="Proteomes" id="UP000183567"/>
    </source>
</evidence>
<dbReference type="STRING" id="180088.A0A1J8Q755"/>
<keyword evidence="2" id="KW-0274">FAD</keyword>
<accession>A0A1J8Q755</accession>
<reference evidence="5 6" key="1">
    <citation type="submission" date="2016-03" db="EMBL/GenBank/DDBJ databases">
        <title>Comparative genomics of the ectomycorrhizal sister species Rhizopogon vinicolor and Rhizopogon vesiculosus (Basidiomycota: Boletales) reveals a divergence of the mating type B locus.</title>
        <authorList>
            <person name="Mujic A.B."/>
            <person name="Kuo A."/>
            <person name="Tritt A."/>
            <person name="Lipzen A."/>
            <person name="Chen C."/>
            <person name="Johnson J."/>
            <person name="Sharma A."/>
            <person name="Barry K."/>
            <person name="Grigoriev I.V."/>
            <person name="Spatafora J.W."/>
        </authorList>
    </citation>
    <scope>NUCLEOTIDE SEQUENCE [LARGE SCALE GENOMIC DNA]</scope>
    <source>
        <strain evidence="5 6">AM-OR11-056</strain>
    </source>
</reference>
<dbReference type="Proteomes" id="UP000183567">
    <property type="component" value="Unassembled WGS sequence"/>
</dbReference>
<evidence type="ECO:0000256" key="2">
    <source>
        <dbReference type="ARBA" id="ARBA00022827"/>
    </source>
</evidence>
<name>A0A1J8Q755_9AGAM</name>
<dbReference type="OrthoDB" id="417877at2759"/>
<dbReference type="Gene3D" id="3.50.50.60">
    <property type="entry name" value="FAD/NAD(P)-binding domain"/>
    <property type="match status" value="1"/>
</dbReference>
<evidence type="ECO:0008006" key="7">
    <source>
        <dbReference type="Google" id="ProtNLM"/>
    </source>
</evidence>
<gene>
    <name evidence="5" type="ORF">AZE42_11739</name>
</gene>
<dbReference type="GO" id="GO:0016491">
    <property type="term" value="F:oxidoreductase activity"/>
    <property type="evidence" value="ECO:0007669"/>
    <property type="project" value="UniProtKB-KW"/>
</dbReference>
<organism evidence="5 6">
    <name type="scientific">Rhizopogon vesiculosus</name>
    <dbReference type="NCBI Taxonomy" id="180088"/>
    <lineage>
        <taxon>Eukaryota</taxon>
        <taxon>Fungi</taxon>
        <taxon>Dikarya</taxon>
        <taxon>Basidiomycota</taxon>
        <taxon>Agaricomycotina</taxon>
        <taxon>Agaricomycetes</taxon>
        <taxon>Agaricomycetidae</taxon>
        <taxon>Boletales</taxon>
        <taxon>Suillineae</taxon>
        <taxon>Rhizopogonaceae</taxon>
        <taxon>Rhizopogon</taxon>
    </lineage>
</organism>